<evidence type="ECO:0000256" key="2">
    <source>
        <dbReference type="PROSITE-ProRule" id="PRU00169"/>
    </source>
</evidence>
<feature type="modified residue" description="4-aspartylphosphate" evidence="2">
    <location>
        <position position="66"/>
    </location>
</feature>
<dbReference type="GO" id="GO:0000160">
    <property type="term" value="P:phosphorelay signal transduction system"/>
    <property type="evidence" value="ECO:0007669"/>
    <property type="project" value="InterPro"/>
</dbReference>
<gene>
    <name evidence="4" type="ORF">BU251_04760</name>
</gene>
<evidence type="ECO:0000259" key="3">
    <source>
        <dbReference type="PROSITE" id="PS50110"/>
    </source>
</evidence>
<protein>
    <recommendedName>
        <fullName evidence="3">Response regulatory domain-containing protein</fullName>
    </recommendedName>
</protein>
<evidence type="ECO:0000256" key="1">
    <source>
        <dbReference type="ARBA" id="ARBA00022553"/>
    </source>
</evidence>
<dbReference type="PANTHER" id="PTHR44591">
    <property type="entry name" value="STRESS RESPONSE REGULATOR PROTEIN 1"/>
    <property type="match status" value="1"/>
</dbReference>
<dbReference type="KEGG" id="vai:BU251_04760"/>
<dbReference type="PROSITE" id="PS50110">
    <property type="entry name" value="RESPONSE_REGULATORY"/>
    <property type="match status" value="1"/>
</dbReference>
<dbReference type="AlphaFoldDB" id="A0A410P4P6"/>
<proteinExistence type="predicted"/>
<dbReference type="PANTHER" id="PTHR44591:SF3">
    <property type="entry name" value="RESPONSE REGULATORY DOMAIN-CONTAINING PROTEIN"/>
    <property type="match status" value="1"/>
</dbReference>
<evidence type="ECO:0000313" key="5">
    <source>
        <dbReference type="Proteomes" id="UP000287243"/>
    </source>
</evidence>
<keyword evidence="5" id="KW-1185">Reference proteome</keyword>
<dbReference type="SUPFAM" id="SSF52172">
    <property type="entry name" value="CheY-like"/>
    <property type="match status" value="1"/>
</dbReference>
<dbReference type="Pfam" id="PF00072">
    <property type="entry name" value="Response_reg"/>
    <property type="match status" value="1"/>
</dbReference>
<dbReference type="SMART" id="SM00448">
    <property type="entry name" value="REC"/>
    <property type="match status" value="1"/>
</dbReference>
<sequence>MRWRYPGGAEDLDKKKILLVDDDTDIVQFLKRLLERSGSYEVQGVTDPRDVMTDVHAFRPDVIVLDLLMPHMGGLEICQELNDDPIGQETPIIITSALWKDTDKFKAFKLGITSYLVKPIDTGVLMVAIENALRLKEQPGGDPV</sequence>
<organism evidence="4 5">
    <name type="scientific">Velamenicoccus archaeovorus</name>
    <dbReference type="NCBI Taxonomy" id="1930593"/>
    <lineage>
        <taxon>Bacteria</taxon>
        <taxon>Pseudomonadati</taxon>
        <taxon>Candidatus Omnitrophota</taxon>
        <taxon>Candidatus Velamenicoccus</taxon>
    </lineage>
</organism>
<reference evidence="4 5" key="1">
    <citation type="submission" date="2017-01" db="EMBL/GenBank/DDBJ databases">
        <title>First insights into the biology of 'candidatus Vampirococcus archaeovorus'.</title>
        <authorList>
            <person name="Kizina J."/>
            <person name="Jordan S."/>
            <person name="Stueber K."/>
            <person name="Reinhardt R."/>
            <person name="Harder J."/>
        </authorList>
    </citation>
    <scope>NUCLEOTIDE SEQUENCE [LARGE SCALE GENOMIC DNA]</scope>
    <source>
        <strain evidence="4 5">LiM</strain>
    </source>
</reference>
<dbReference type="InterPro" id="IPR050595">
    <property type="entry name" value="Bact_response_regulator"/>
</dbReference>
<keyword evidence="1 2" id="KW-0597">Phosphoprotein</keyword>
<name>A0A410P4P6_VELA1</name>
<accession>A0A410P4P6</accession>
<feature type="domain" description="Response regulatory" evidence="3">
    <location>
        <begin position="16"/>
        <end position="133"/>
    </location>
</feature>
<dbReference type="OrthoDB" id="582422at2"/>
<dbReference type="Proteomes" id="UP000287243">
    <property type="component" value="Chromosome"/>
</dbReference>
<dbReference type="Gene3D" id="3.40.50.2300">
    <property type="match status" value="1"/>
</dbReference>
<dbReference type="InterPro" id="IPR011006">
    <property type="entry name" value="CheY-like_superfamily"/>
</dbReference>
<dbReference type="InterPro" id="IPR001789">
    <property type="entry name" value="Sig_transdc_resp-reg_receiver"/>
</dbReference>
<dbReference type="EMBL" id="CP019384">
    <property type="protein sequence ID" value="QAT17093.1"/>
    <property type="molecule type" value="Genomic_DNA"/>
</dbReference>
<evidence type="ECO:0000313" key="4">
    <source>
        <dbReference type="EMBL" id="QAT17093.1"/>
    </source>
</evidence>